<dbReference type="SUPFAM" id="SSF49363">
    <property type="entry name" value="Purple acid phosphatase, N-terminal domain"/>
    <property type="match status" value="1"/>
</dbReference>
<evidence type="ECO:0000313" key="8">
    <source>
        <dbReference type="Proteomes" id="UP000187209"/>
    </source>
</evidence>
<dbReference type="PANTHER" id="PTHR45867">
    <property type="entry name" value="PURPLE ACID PHOSPHATASE"/>
    <property type="match status" value="1"/>
</dbReference>
<dbReference type="AlphaFoldDB" id="A0A1R2CXU0"/>
<accession>A0A1R2CXU0</accession>
<feature type="domain" description="Purple acid phosphatase C-terminal" evidence="5">
    <location>
        <begin position="364"/>
        <end position="418"/>
    </location>
</feature>
<dbReference type="Gene3D" id="3.60.21.10">
    <property type="match status" value="1"/>
</dbReference>
<dbReference type="InterPro" id="IPR029052">
    <property type="entry name" value="Metallo-depent_PP-like"/>
</dbReference>
<dbReference type="InterPro" id="IPR041792">
    <property type="entry name" value="MPP_PAP"/>
</dbReference>
<dbReference type="OrthoDB" id="45007at2759"/>
<dbReference type="InterPro" id="IPR025733">
    <property type="entry name" value="PAPs_C"/>
</dbReference>
<keyword evidence="8" id="KW-1185">Reference proteome</keyword>
<dbReference type="Pfam" id="PF00149">
    <property type="entry name" value="Metallophos"/>
    <property type="match status" value="1"/>
</dbReference>
<organism evidence="7 8">
    <name type="scientific">Stentor coeruleus</name>
    <dbReference type="NCBI Taxonomy" id="5963"/>
    <lineage>
        <taxon>Eukaryota</taxon>
        <taxon>Sar</taxon>
        <taxon>Alveolata</taxon>
        <taxon>Ciliophora</taxon>
        <taxon>Postciliodesmatophora</taxon>
        <taxon>Heterotrichea</taxon>
        <taxon>Heterotrichida</taxon>
        <taxon>Stentoridae</taxon>
        <taxon>Stentor</taxon>
    </lineage>
</organism>
<feature type="chain" id="PRO_5011832681" description="Purple acid phosphatase" evidence="3">
    <location>
        <begin position="17"/>
        <end position="437"/>
    </location>
</feature>
<dbReference type="InterPro" id="IPR015914">
    <property type="entry name" value="PAPs_N"/>
</dbReference>
<dbReference type="EC" id="3.1.3.2" evidence="3"/>
<dbReference type="InterPro" id="IPR004843">
    <property type="entry name" value="Calcineurin-like_PHP"/>
</dbReference>
<evidence type="ECO:0000259" key="5">
    <source>
        <dbReference type="Pfam" id="PF14008"/>
    </source>
</evidence>
<keyword evidence="3" id="KW-0378">Hydrolase</keyword>
<evidence type="ECO:0000256" key="1">
    <source>
        <dbReference type="ARBA" id="ARBA00022729"/>
    </source>
</evidence>
<dbReference type="GO" id="GO:0046872">
    <property type="term" value="F:metal ion binding"/>
    <property type="evidence" value="ECO:0007669"/>
    <property type="project" value="InterPro"/>
</dbReference>
<evidence type="ECO:0000256" key="2">
    <source>
        <dbReference type="ARBA" id="ARBA00023180"/>
    </source>
</evidence>
<sequence length="437" mass="50679">MLFAFLIISTASGGWLYPEQIHLSWTENEGEMRATWVTYLPVSSVISFRSMLCLDIPNPTEWIYVQGSSKKFQAGDKISNIEYIHTGVMTGLRSECKYEYSVGDGLFWSDLNVFSGRTPDYQAPWDTRGFEIIVLGDWGTGPNGQYTRHIINQEAKFRDFDAVLHVGDMAYDLDDNNGKVGDQWLRIVQPISANYAYMTLPGNHEKDDNFTHYKQRFNMPLNDANQGTGYFYSFDYGPAHFVMFDTEVFFYYSNDTQQTQLNWLIQDLQKANQNRDLRPWLILLSHHPLYCSVNWEIPLLQSNKDCGVDTIKLQNDLEEIFYSNAVDIYFQAHVHNYERESAIYHNKTVPSEYDGPHIHIGPKAPIYITNGNAGNRDGHNDPTSPTPQEWAQYWSNDYGYGRLKIFNDTHLYYEQYSAPLVDTIDYVWVIKTAKRYN</sequence>
<feature type="signal peptide" evidence="3">
    <location>
        <begin position="1"/>
        <end position="16"/>
    </location>
</feature>
<dbReference type="Pfam" id="PF14008">
    <property type="entry name" value="Metallophos_C"/>
    <property type="match status" value="1"/>
</dbReference>
<gene>
    <name evidence="7" type="ORF">SteCoe_3149</name>
</gene>
<reference evidence="7 8" key="1">
    <citation type="submission" date="2016-11" db="EMBL/GenBank/DDBJ databases">
        <title>The macronuclear genome of Stentor coeruleus: a giant cell with tiny introns.</title>
        <authorList>
            <person name="Slabodnick M."/>
            <person name="Ruby J.G."/>
            <person name="Reiff S.B."/>
            <person name="Swart E.C."/>
            <person name="Gosai S."/>
            <person name="Prabakaran S."/>
            <person name="Witkowska E."/>
            <person name="Larue G.E."/>
            <person name="Fisher S."/>
            <person name="Freeman R.M."/>
            <person name="Gunawardena J."/>
            <person name="Chu W."/>
            <person name="Stover N.A."/>
            <person name="Gregory B.D."/>
            <person name="Nowacki M."/>
            <person name="Derisi J."/>
            <person name="Roy S.W."/>
            <person name="Marshall W.F."/>
            <person name="Sood P."/>
        </authorList>
    </citation>
    <scope>NUCLEOTIDE SEQUENCE [LARGE SCALE GENOMIC DNA]</scope>
    <source>
        <strain evidence="7">WM001</strain>
    </source>
</reference>
<keyword evidence="1 3" id="KW-0732">Signal</keyword>
<dbReference type="EMBL" id="MPUH01000036">
    <property type="protein sequence ID" value="OMJ93825.1"/>
    <property type="molecule type" value="Genomic_DNA"/>
</dbReference>
<feature type="domain" description="Calcineurin-like phosphoesterase" evidence="4">
    <location>
        <begin position="132"/>
        <end position="337"/>
    </location>
</feature>
<dbReference type="CDD" id="cd00839">
    <property type="entry name" value="MPP_PAPs"/>
    <property type="match status" value="1"/>
</dbReference>
<comment type="catalytic activity">
    <reaction evidence="3">
        <text>a phosphate monoester + H2O = an alcohol + phosphate</text>
        <dbReference type="Rhea" id="RHEA:15017"/>
        <dbReference type="ChEBI" id="CHEBI:15377"/>
        <dbReference type="ChEBI" id="CHEBI:30879"/>
        <dbReference type="ChEBI" id="CHEBI:43474"/>
        <dbReference type="ChEBI" id="CHEBI:67140"/>
        <dbReference type="EC" id="3.1.3.2"/>
    </reaction>
</comment>
<comment type="caution">
    <text evidence="7">The sequence shown here is derived from an EMBL/GenBank/DDBJ whole genome shotgun (WGS) entry which is preliminary data.</text>
</comment>
<name>A0A1R2CXU0_9CILI</name>
<evidence type="ECO:0000313" key="7">
    <source>
        <dbReference type="EMBL" id="OMJ93825.1"/>
    </source>
</evidence>
<feature type="domain" description="Purple acid phosphatase N-terminal" evidence="6">
    <location>
        <begin position="18"/>
        <end position="113"/>
    </location>
</feature>
<dbReference type="InterPro" id="IPR008963">
    <property type="entry name" value="Purple_acid_Pase-like_N"/>
</dbReference>
<comment type="similarity">
    <text evidence="3">Belongs to the metallophosphoesterase superfamily. Purple acid phosphatase family.</text>
</comment>
<evidence type="ECO:0000256" key="3">
    <source>
        <dbReference type="RuleBase" id="RU361203"/>
    </source>
</evidence>
<dbReference type="GO" id="GO:0003993">
    <property type="term" value="F:acid phosphatase activity"/>
    <property type="evidence" value="ECO:0007669"/>
    <property type="project" value="UniProtKB-EC"/>
</dbReference>
<dbReference type="SUPFAM" id="SSF56300">
    <property type="entry name" value="Metallo-dependent phosphatases"/>
    <property type="match status" value="1"/>
</dbReference>
<proteinExistence type="inferred from homology"/>
<evidence type="ECO:0000259" key="4">
    <source>
        <dbReference type="Pfam" id="PF00149"/>
    </source>
</evidence>
<dbReference type="Proteomes" id="UP000187209">
    <property type="component" value="Unassembled WGS sequence"/>
</dbReference>
<dbReference type="PANTHER" id="PTHR45867:SF10">
    <property type="entry name" value="PURPLE ACID PHOSPHATASE"/>
    <property type="match status" value="1"/>
</dbReference>
<dbReference type="Gene3D" id="2.60.40.380">
    <property type="entry name" value="Purple acid phosphatase-like, N-terminal"/>
    <property type="match status" value="1"/>
</dbReference>
<protein>
    <recommendedName>
        <fullName evidence="3">Purple acid phosphatase</fullName>
        <ecNumber evidence="3">3.1.3.2</ecNumber>
    </recommendedName>
</protein>
<dbReference type="Pfam" id="PF16656">
    <property type="entry name" value="Pur_ac_phosph_N"/>
    <property type="match status" value="1"/>
</dbReference>
<keyword evidence="2" id="KW-0325">Glycoprotein</keyword>
<evidence type="ECO:0000259" key="6">
    <source>
        <dbReference type="Pfam" id="PF16656"/>
    </source>
</evidence>